<feature type="compositionally biased region" description="Basic and acidic residues" evidence="10">
    <location>
        <begin position="86"/>
        <end position="95"/>
    </location>
</feature>
<dbReference type="PANTHER" id="PTHR31633:SF1">
    <property type="entry name" value="H_ACA RIBONUCLEOPROTEIN COMPLEX NON-CORE SUBUNIT NAF1"/>
    <property type="match status" value="1"/>
</dbReference>
<sequence length="744" mass="81485">MLYFNSTIEARNKYPDLVSSSGTFTGQIFPNLVLPHQNKLGIVNAKRGKTLKIIIMRGNTPEKPDEKPLTHALEALLGGLGPIPDLGRKSPRREISSAPTSAVEKQSPSPVQDEGSAPSYGPSNKSEMPCDPKQESVNSEDKMINRNCQASKKLGTEEIRTDGDRCMKDQDDVAPPAISNGKVSSISPDSVGQEITTTYEAGKNNPVIPGLFLNSSSNANKDPLHRKPLPSDGDMLDVVTSNDLINKDGIHPLNSNNNSTTETPINSKTANIHVNGKENAEWENDSSPLEDTSDEENSSSDDSSSNDSEEGEDSFKLLTPEEQARILMAGDGGSDDEGIDKLKGPGGQLRTKNEILEVVIPKTEVKITQDMPIIELGVVEQIVENLILIKANISGEYKVLESGSVLCLSDRSVIGVIAETMGRVQQPLYSVMFTNATEISEAGLSVGVKIFYSEKHATYVFTKNLKAIKGSDASNINDEEVGDDEIEFSDDEAEAEHKRKVKQKRQEKRDGKTNINGNSKRGRQPSQKLQKIPEGSQKKDINYEDDEPYKPLPRPAGYANHIVGCEATSEDILPTGQAKPSFGNKNKNGGRGNRNRPNGNRGRKRANQKRRGPAAATSTNNSYQQAFDPSLHSSAYQNPSLGSHNDMLSQTIPGTTYGTPQCPLNMGQFPEYENHQHFPQQWPPLFPAITPFPQFNPYQSNQTTFNNWANINQPLPNGAFINPAFFNQQIGHSLQENQQNSQNP</sequence>
<feature type="region of interest" description="Disordered" evidence="10">
    <location>
        <begin position="165"/>
        <end position="235"/>
    </location>
</feature>
<feature type="region of interest" description="Disordered" evidence="10">
    <location>
        <begin position="80"/>
        <end position="150"/>
    </location>
</feature>
<dbReference type="InterPro" id="IPR040309">
    <property type="entry name" value="Naf1"/>
</dbReference>
<feature type="region of interest" description="Disordered" evidence="10">
    <location>
        <begin position="573"/>
        <end position="652"/>
    </location>
</feature>
<keyword evidence="5" id="KW-0698">rRNA processing</keyword>
<dbReference type="PANTHER" id="PTHR31633">
    <property type="entry name" value="H/ACA RIBONUCLEOPROTEIN COMPLEX NON-CORE SUBUNIT NAF1"/>
    <property type="match status" value="1"/>
</dbReference>
<proteinExistence type="inferred from homology"/>
<comment type="caution">
    <text evidence="11">The sequence shown here is derived from an EMBL/GenBank/DDBJ whole genome shotgun (WGS) entry which is preliminary data.</text>
</comment>
<dbReference type="InterPro" id="IPR009000">
    <property type="entry name" value="Transl_B-barrel_sf"/>
</dbReference>
<organism evidence="11 12">
    <name type="scientific">Golovinomyces cichoracearum</name>
    <dbReference type="NCBI Taxonomy" id="62708"/>
    <lineage>
        <taxon>Eukaryota</taxon>
        <taxon>Fungi</taxon>
        <taxon>Dikarya</taxon>
        <taxon>Ascomycota</taxon>
        <taxon>Pezizomycotina</taxon>
        <taxon>Leotiomycetes</taxon>
        <taxon>Erysiphales</taxon>
        <taxon>Erysiphaceae</taxon>
        <taxon>Golovinomyces</taxon>
    </lineage>
</organism>
<evidence type="ECO:0000256" key="1">
    <source>
        <dbReference type="ARBA" id="ARBA00004123"/>
    </source>
</evidence>
<evidence type="ECO:0000256" key="7">
    <source>
        <dbReference type="ARBA" id="ARBA00022884"/>
    </source>
</evidence>
<dbReference type="Gene3D" id="2.40.10.230">
    <property type="entry name" value="Probable tRNA pseudouridine synthase domain"/>
    <property type="match status" value="1"/>
</dbReference>
<dbReference type="GO" id="GO:0006364">
    <property type="term" value="P:rRNA processing"/>
    <property type="evidence" value="ECO:0007669"/>
    <property type="project" value="UniProtKB-KW"/>
</dbReference>
<evidence type="ECO:0000256" key="8">
    <source>
        <dbReference type="ARBA" id="ARBA00023242"/>
    </source>
</evidence>
<dbReference type="FunFam" id="2.40.10.230:FF:000002">
    <property type="entry name" value="H/ACA ribonucleoprotein complex non-core subunit NAF1"/>
    <property type="match status" value="1"/>
</dbReference>
<dbReference type="AlphaFoldDB" id="A0A420ILS3"/>
<feature type="region of interest" description="Disordered" evidence="10">
    <location>
        <begin position="474"/>
        <end position="555"/>
    </location>
</feature>
<feature type="compositionally biased region" description="Basic residues" evidence="10">
    <location>
        <begin position="601"/>
        <end position="612"/>
    </location>
</feature>
<reference evidence="11 12" key="1">
    <citation type="journal article" date="2018" name="BMC Genomics">
        <title>Comparative genome analyses reveal sequence features reflecting distinct modes of host-adaptation between dicot and monocot powdery mildew.</title>
        <authorList>
            <person name="Wu Y."/>
            <person name="Ma X."/>
            <person name="Pan Z."/>
            <person name="Kale S.D."/>
            <person name="Song Y."/>
            <person name="King H."/>
            <person name="Zhang Q."/>
            <person name="Presley C."/>
            <person name="Deng X."/>
            <person name="Wei C.I."/>
            <person name="Xiao S."/>
        </authorList>
    </citation>
    <scope>NUCLEOTIDE SEQUENCE [LARGE SCALE GENOMIC DNA]</scope>
    <source>
        <strain evidence="11">UMSG1</strain>
    </source>
</reference>
<comment type="similarity">
    <text evidence="2">Belongs to the NAF1 family.</text>
</comment>
<evidence type="ECO:0000256" key="6">
    <source>
        <dbReference type="ARBA" id="ARBA00022553"/>
    </source>
</evidence>
<dbReference type="GO" id="GO:0001522">
    <property type="term" value="P:pseudouridine synthesis"/>
    <property type="evidence" value="ECO:0007669"/>
    <property type="project" value="InterPro"/>
</dbReference>
<dbReference type="GO" id="GO:0000493">
    <property type="term" value="P:box H/ACA snoRNP assembly"/>
    <property type="evidence" value="ECO:0007669"/>
    <property type="project" value="InterPro"/>
</dbReference>
<feature type="compositionally biased region" description="Polar residues" evidence="10">
    <location>
        <begin position="616"/>
        <end position="652"/>
    </location>
</feature>
<keyword evidence="7" id="KW-0694">RNA-binding</keyword>
<feature type="compositionally biased region" description="Basic and acidic residues" evidence="10">
    <location>
        <begin position="128"/>
        <end position="144"/>
    </location>
</feature>
<dbReference type="Proteomes" id="UP000285326">
    <property type="component" value="Unassembled WGS sequence"/>
</dbReference>
<evidence type="ECO:0000256" key="3">
    <source>
        <dbReference type="ARBA" id="ARBA00021438"/>
    </source>
</evidence>
<evidence type="ECO:0000256" key="4">
    <source>
        <dbReference type="ARBA" id="ARBA00022517"/>
    </source>
</evidence>
<dbReference type="Pfam" id="PF04410">
    <property type="entry name" value="Gar1"/>
    <property type="match status" value="1"/>
</dbReference>
<name>A0A420ILS3_9PEZI</name>
<feature type="compositionally biased region" description="Polar residues" evidence="10">
    <location>
        <begin position="181"/>
        <end position="199"/>
    </location>
</feature>
<keyword evidence="4" id="KW-0690">Ribosome biogenesis</keyword>
<feature type="region of interest" description="Disordered" evidence="10">
    <location>
        <begin position="247"/>
        <end position="318"/>
    </location>
</feature>
<dbReference type="InterPro" id="IPR038664">
    <property type="entry name" value="Gar1/Naf1_Cbf5-bd_sf"/>
</dbReference>
<evidence type="ECO:0000313" key="11">
    <source>
        <dbReference type="EMBL" id="RKF75471.1"/>
    </source>
</evidence>
<keyword evidence="6" id="KW-0597">Phosphoprotein</keyword>
<comment type="subcellular location">
    <subcellularLocation>
        <location evidence="1">Nucleus</location>
    </subcellularLocation>
</comment>
<feature type="compositionally biased region" description="Acidic residues" evidence="10">
    <location>
        <begin position="477"/>
        <end position="494"/>
    </location>
</feature>
<dbReference type="GO" id="GO:0005634">
    <property type="term" value="C:nucleus"/>
    <property type="evidence" value="ECO:0007669"/>
    <property type="project" value="UniProtKB-SubCell"/>
</dbReference>
<dbReference type="GO" id="GO:0003723">
    <property type="term" value="F:RNA binding"/>
    <property type="evidence" value="ECO:0007669"/>
    <property type="project" value="UniProtKB-KW"/>
</dbReference>
<evidence type="ECO:0000256" key="9">
    <source>
        <dbReference type="ARBA" id="ARBA00076743"/>
    </source>
</evidence>
<feature type="compositionally biased region" description="Polar residues" evidence="10">
    <location>
        <begin position="253"/>
        <end position="272"/>
    </location>
</feature>
<dbReference type="InterPro" id="IPR007504">
    <property type="entry name" value="H/ACA_rnp_Gar1/Naf1"/>
</dbReference>
<evidence type="ECO:0000256" key="5">
    <source>
        <dbReference type="ARBA" id="ARBA00022552"/>
    </source>
</evidence>
<dbReference type="GO" id="GO:0005732">
    <property type="term" value="C:sno(s)RNA-containing ribonucleoprotein complex"/>
    <property type="evidence" value="ECO:0007669"/>
    <property type="project" value="InterPro"/>
</dbReference>
<accession>A0A420ILS3</accession>
<evidence type="ECO:0000313" key="12">
    <source>
        <dbReference type="Proteomes" id="UP000285326"/>
    </source>
</evidence>
<evidence type="ECO:0000256" key="10">
    <source>
        <dbReference type="SAM" id="MobiDB-lite"/>
    </source>
</evidence>
<dbReference type="EMBL" id="MCBS01023383">
    <property type="protein sequence ID" value="RKF75471.1"/>
    <property type="molecule type" value="Genomic_DNA"/>
</dbReference>
<gene>
    <name evidence="11" type="ORF">GcM1_233011</name>
</gene>
<protein>
    <recommendedName>
        <fullName evidence="3">H/ACA ribonucleoprotein complex non-core subunit NAF1</fullName>
    </recommendedName>
    <alternativeName>
        <fullName evidence="9">Nuclear assembly factor 1</fullName>
    </alternativeName>
</protein>
<feature type="compositionally biased region" description="Polar residues" evidence="10">
    <location>
        <begin position="97"/>
        <end position="110"/>
    </location>
</feature>
<evidence type="ECO:0000256" key="2">
    <source>
        <dbReference type="ARBA" id="ARBA00009801"/>
    </source>
</evidence>
<keyword evidence="8" id="KW-0539">Nucleus</keyword>
<feature type="compositionally biased region" description="Polar residues" evidence="10">
    <location>
        <begin position="513"/>
        <end position="529"/>
    </location>
</feature>
<dbReference type="SUPFAM" id="SSF50447">
    <property type="entry name" value="Translation proteins"/>
    <property type="match status" value="1"/>
</dbReference>